<feature type="compositionally biased region" description="Low complexity" evidence="6">
    <location>
        <begin position="130"/>
        <end position="142"/>
    </location>
</feature>
<evidence type="ECO:0000256" key="4">
    <source>
        <dbReference type="ARBA" id="ARBA00023163"/>
    </source>
</evidence>
<dbReference type="InterPro" id="IPR045127">
    <property type="entry name" value="TAF11-like"/>
</dbReference>
<evidence type="ECO:0000256" key="1">
    <source>
        <dbReference type="ARBA" id="ARBA00004123"/>
    </source>
</evidence>
<evidence type="ECO:0000313" key="8">
    <source>
        <dbReference type="EMBL" id="TPX50550.1"/>
    </source>
</evidence>
<evidence type="ECO:0000313" key="11">
    <source>
        <dbReference type="Proteomes" id="UP000320475"/>
    </source>
</evidence>
<reference evidence="10 11" key="1">
    <citation type="journal article" date="2019" name="Sci. Rep.">
        <title>Comparative genomics of chytrid fungi reveal insights into the obligate biotrophic and pathogenic lifestyle of Synchytrium endobioticum.</title>
        <authorList>
            <person name="van de Vossenberg B.T.L.H."/>
            <person name="Warris S."/>
            <person name="Nguyen H.D.T."/>
            <person name="van Gent-Pelzer M.P.E."/>
            <person name="Joly D.L."/>
            <person name="van de Geest H.C."/>
            <person name="Bonants P.J.M."/>
            <person name="Smith D.S."/>
            <person name="Levesque C.A."/>
            <person name="van der Lee T.A.J."/>
        </authorList>
    </citation>
    <scope>NUCLEOTIDE SEQUENCE [LARGE SCALE GENOMIC DNA]</scope>
    <source>
        <strain evidence="8 11">LEV6574</strain>
        <strain evidence="9 10">MB42</strain>
    </source>
</reference>
<dbReference type="GO" id="GO:0046982">
    <property type="term" value="F:protein heterodimerization activity"/>
    <property type="evidence" value="ECO:0007669"/>
    <property type="project" value="InterPro"/>
</dbReference>
<dbReference type="STRING" id="286115.A0A507DI82"/>
<dbReference type="AlphaFoldDB" id="A0A507DI82"/>
<dbReference type="InterPro" id="IPR009072">
    <property type="entry name" value="Histone-fold"/>
</dbReference>
<dbReference type="VEuPathDB" id="FungiDB:SeMB42_g00673"/>
<keyword evidence="4" id="KW-0804">Transcription</keyword>
<evidence type="ECO:0000259" key="7">
    <source>
        <dbReference type="Pfam" id="PF04719"/>
    </source>
</evidence>
<evidence type="ECO:0000256" key="5">
    <source>
        <dbReference type="ARBA" id="ARBA00023242"/>
    </source>
</evidence>
<dbReference type="GO" id="GO:0016251">
    <property type="term" value="F:RNA polymerase II general transcription initiation factor activity"/>
    <property type="evidence" value="ECO:0007669"/>
    <property type="project" value="TreeGrafter"/>
</dbReference>
<dbReference type="Proteomes" id="UP000317494">
    <property type="component" value="Unassembled WGS sequence"/>
</dbReference>
<gene>
    <name evidence="8" type="ORF">SeLEV6574_g00829</name>
    <name evidence="9" type="ORF">SeMB42_g00673</name>
</gene>
<dbReference type="SUPFAM" id="SSF47113">
    <property type="entry name" value="Histone-fold"/>
    <property type="match status" value="1"/>
</dbReference>
<dbReference type="OrthoDB" id="28335at2759"/>
<organism evidence="8 11">
    <name type="scientific">Synchytrium endobioticum</name>
    <dbReference type="NCBI Taxonomy" id="286115"/>
    <lineage>
        <taxon>Eukaryota</taxon>
        <taxon>Fungi</taxon>
        <taxon>Fungi incertae sedis</taxon>
        <taxon>Chytridiomycota</taxon>
        <taxon>Chytridiomycota incertae sedis</taxon>
        <taxon>Chytridiomycetes</taxon>
        <taxon>Synchytriales</taxon>
        <taxon>Synchytriaceae</taxon>
        <taxon>Synchytrium</taxon>
    </lineage>
</organism>
<dbReference type="GO" id="GO:0005669">
    <property type="term" value="C:transcription factor TFIID complex"/>
    <property type="evidence" value="ECO:0007669"/>
    <property type="project" value="InterPro"/>
</dbReference>
<dbReference type="CDD" id="cd08048">
    <property type="entry name" value="HFD_TAF11"/>
    <property type="match status" value="1"/>
</dbReference>
<keyword evidence="3" id="KW-0805">Transcription regulation</keyword>
<keyword evidence="5" id="KW-0539">Nucleus</keyword>
<dbReference type="GO" id="GO:0051123">
    <property type="term" value="P:RNA polymerase II preinitiation complex assembly"/>
    <property type="evidence" value="ECO:0007669"/>
    <property type="project" value="InterPro"/>
</dbReference>
<evidence type="ECO:0000256" key="6">
    <source>
        <dbReference type="SAM" id="MobiDB-lite"/>
    </source>
</evidence>
<comment type="subcellular location">
    <subcellularLocation>
        <location evidence="1">Nucleus</location>
    </subcellularLocation>
</comment>
<feature type="compositionally biased region" description="Acidic residues" evidence="6">
    <location>
        <begin position="84"/>
        <end position="93"/>
    </location>
</feature>
<proteinExistence type="inferred from homology"/>
<dbReference type="EMBL" id="QEAN01000014">
    <property type="protein sequence ID" value="TPX53582.1"/>
    <property type="molecule type" value="Genomic_DNA"/>
</dbReference>
<comment type="similarity">
    <text evidence="2">Belongs to the TAF11 family.</text>
</comment>
<dbReference type="Gene3D" id="1.10.20.10">
    <property type="entry name" value="Histone, subunit A"/>
    <property type="match status" value="1"/>
</dbReference>
<dbReference type="PANTHER" id="PTHR13218">
    <property type="entry name" value="TRANSCRIPTION INITIATION FACTOR TFIID SUBUNIT 11-RELATED"/>
    <property type="match status" value="1"/>
</dbReference>
<feature type="region of interest" description="Disordered" evidence="6">
    <location>
        <begin position="1"/>
        <end position="150"/>
    </location>
</feature>
<feature type="compositionally biased region" description="Polar residues" evidence="6">
    <location>
        <begin position="69"/>
        <end position="78"/>
    </location>
</feature>
<dbReference type="PANTHER" id="PTHR13218:SF8">
    <property type="entry name" value="TRANSCRIPTION INITIATION FACTOR TFIID SUBUNIT 11"/>
    <property type="match status" value="1"/>
</dbReference>
<evidence type="ECO:0000256" key="2">
    <source>
        <dbReference type="ARBA" id="ARBA00009788"/>
    </source>
</evidence>
<evidence type="ECO:0000256" key="3">
    <source>
        <dbReference type="ARBA" id="ARBA00023015"/>
    </source>
</evidence>
<sequence length="299" mass="31800">MNTIPSRETTPKKEKKPPRKRKAEAGAGAGADGEALPKPKRQRAPKPKSAGKDADLGIRDVSPVPLSFLSRNTSSSAVMPNDAEFNDDDDDDLSNLTPPPASESGMHVGNGSGDDDDDDDDARSTEAGADDAGSGAKGKAAARSNVGLMDDDDDDALMGLGGNEDDLFGMELQAPDPQTMSAIMASLSPDQMSRYEHFRRSKLPKNHVNKIVQNVLGQKPPASASFVVQSAGKLFIGDMVERALTVQAEMGDVGALQPKHLREAYQTIVITFDVCNHDIIVLVRPHDLLSVLCALNACQ</sequence>
<dbReference type="Proteomes" id="UP000320475">
    <property type="component" value="Unassembled WGS sequence"/>
</dbReference>
<feature type="compositionally biased region" description="Basic residues" evidence="6">
    <location>
        <begin position="13"/>
        <end position="22"/>
    </location>
</feature>
<feature type="domain" description="TAFII28-like protein" evidence="7">
    <location>
        <begin position="183"/>
        <end position="266"/>
    </location>
</feature>
<name>A0A507DI82_9FUNG</name>
<dbReference type="InterPro" id="IPR006809">
    <property type="entry name" value="TAFII28_dom"/>
</dbReference>
<keyword evidence="10" id="KW-1185">Reference proteome</keyword>
<protein>
    <recommendedName>
        <fullName evidence="7">TAFII28-like protein domain-containing protein</fullName>
    </recommendedName>
</protein>
<evidence type="ECO:0000313" key="9">
    <source>
        <dbReference type="EMBL" id="TPX53582.1"/>
    </source>
</evidence>
<comment type="caution">
    <text evidence="8">The sequence shown here is derived from an EMBL/GenBank/DDBJ whole genome shotgun (WGS) entry which is preliminary data.</text>
</comment>
<accession>A0A507DI82</accession>
<dbReference type="Pfam" id="PF04719">
    <property type="entry name" value="TAFII28"/>
    <property type="match status" value="1"/>
</dbReference>
<dbReference type="EMBL" id="QEAM01000016">
    <property type="protein sequence ID" value="TPX50550.1"/>
    <property type="molecule type" value="Genomic_DNA"/>
</dbReference>
<evidence type="ECO:0000313" key="10">
    <source>
        <dbReference type="Proteomes" id="UP000317494"/>
    </source>
</evidence>